<feature type="chain" id="PRO_5030541270" description="Peptidase inhibitor I78 family protein" evidence="1">
    <location>
        <begin position="21"/>
        <end position="95"/>
    </location>
</feature>
<gene>
    <name evidence="2" type="ORF">GGR48_001068</name>
</gene>
<keyword evidence="3" id="KW-1185">Reference proteome</keyword>
<dbReference type="AlphaFoldDB" id="A0A7W6F2R8"/>
<dbReference type="Gene3D" id="3.30.10.10">
    <property type="entry name" value="Trypsin Inhibitor V, subunit A"/>
    <property type="match status" value="1"/>
</dbReference>
<name>A0A7W6F2R8_9SPHN</name>
<keyword evidence="1" id="KW-0732">Signal</keyword>
<sequence>MIRVLTIVALLPLMACTATAKPEEVSDLIGCGETRVADLVGKPWTEAMRAPTLKRTGARTIRVIAPGDAVMMDYRTDRLNIETDAAGRVVRIKCG</sequence>
<evidence type="ECO:0008006" key="4">
    <source>
        <dbReference type="Google" id="ProtNLM"/>
    </source>
</evidence>
<dbReference type="EMBL" id="JACIDH010000002">
    <property type="protein sequence ID" value="MBB3878655.1"/>
    <property type="molecule type" value="Genomic_DNA"/>
</dbReference>
<comment type="caution">
    <text evidence="2">The sequence shown here is derived from an EMBL/GenBank/DDBJ whole genome shotgun (WGS) entry which is preliminary data.</text>
</comment>
<dbReference type="Proteomes" id="UP000538670">
    <property type="component" value="Unassembled WGS sequence"/>
</dbReference>
<dbReference type="InterPro" id="IPR021719">
    <property type="entry name" value="Prot_inh_I78"/>
</dbReference>
<evidence type="ECO:0000313" key="2">
    <source>
        <dbReference type="EMBL" id="MBB3878655.1"/>
    </source>
</evidence>
<dbReference type="RefSeq" id="WP_183950833.1">
    <property type="nucleotide sequence ID" value="NZ_JACIDH010000002.1"/>
</dbReference>
<dbReference type="Pfam" id="PF11720">
    <property type="entry name" value="Inhibitor_I78"/>
    <property type="match status" value="1"/>
</dbReference>
<dbReference type="PANTHER" id="PTHR39600:SF1">
    <property type="entry name" value="PEPTIDASE INHIBITOR I78 FAMILY PROTEIN"/>
    <property type="match status" value="1"/>
</dbReference>
<dbReference type="PANTHER" id="PTHR39600">
    <property type="entry name" value="PEPTIDASE INHIBITOR I78 FAMILY PROTEIN"/>
    <property type="match status" value="1"/>
</dbReference>
<accession>A0A7W6F2R8</accession>
<organism evidence="2 3">
    <name type="scientific">Sphingomonas pseudosanguinis</name>
    <dbReference type="NCBI Taxonomy" id="413712"/>
    <lineage>
        <taxon>Bacteria</taxon>
        <taxon>Pseudomonadati</taxon>
        <taxon>Pseudomonadota</taxon>
        <taxon>Alphaproteobacteria</taxon>
        <taxon>Sphingomonadales</taxon>
        <taxon>Sphingomonadaceae</taxon>
        <taxon>Sphingomonas</taxon>
    </lineage>
</organism>
<evidence type="ECO:0000256" key="1">
    <source>
        <dbReference type="SAM" id="SignalP"/>
    </source>
</evidence>
<feature type="signal peptide" evidence="1">
    <location>
        <begin position="1"/>
        <end position="20"/>
    </location>
</feature>
<evidence type="ECO:0000313" key="3">
    <source>
        <dbReference type="Proteomes" id="UP000538670"/>
    </source>
</evidence>
<protein>
    <recommendedName>
        <fullName evidence="4">Peptidase inhibitor I78 family protein</fullName>
    </recommendedName>
</protein>
<proteinExistence type="predicted"/>
<reference evidence="2 3" key="1">
    <citation type="submission" date="2020-08" db="EMBL/GenBank/DDBJ databases">
        <title>Genomic Encyclopedia of Type Strains, Phase IV (KMG-IV): sequencing the most valuable type-strain genomes for metagenomic binning, comparative biology and taxonomic classification.</title>
        <authorList>
            <person name="Goeker M."/>
        </authorList>
    </citation>
    <scope>NUCLEOTIDE SEQUENCE [LARGE SCALE GENOMIC DNA]</scope>
    <source>
        <strain evidence="2 3">DSM 19512</strain>
    </source>
</reference>